<gene>
    <name evidence="1" type="ORF">B296_00034687</name>
</gene>
<dbReference type="PANTHER" id="PTHR12550:SF70">
    <property type="entry name" value="JIL-1 ANCHORING AND STABILIZING PROTEIN, ISOFORM A"/>
    <property type="match status" value="1"/>
</dbReference>
<comment type="caution">
    <text evidence="1">The sequence shown here is derived from an EMBL/GenBank/DDBJ whole genome shotgun (WGS) entry which is preliminary data.</text>
</comment>
<reference evidence="1 2" key="1">
    <citation type="journal article" date="2014" name="Agronomy (Basel)">
        <title>A Draft Genome Sequence for Ensete ventricosum, the Drought-Tolerant Tree Against Hunger.</title>
        <authorList>
            <person name="Harrison J."/>
            <person name="Moore K.A."/>
            <person name="Paszkiewicz K."/>
            <person name="Jones T."/>
            <person name="Grant M."/>
            <person name="Ambacheew D."/>
            <person name="Muzemil S."/>
            <person name="Studholme D.J."/>
        </authorList>
    </citation>
    <scope>NUCLEOTIDE SEQUENCE [LARGE SCALE GENOMIC DNA]</scope>
</reference>
<dbReference type="Proteomes" id="UP000287651">
    <property type="component" value="Unassembled WGS sequence"/>
</dbReference>
<evidence type="ECO:0000313" key="1">
    <source>
        <dbReference type="EMBL" id="RRT56455.1"/>
    </source>
</evidence>
<name>A0A426YXK7_ENSVE</name>
<protein>
    <submittedName>
        <fullName evidence="1">Uncharacterized protein</fullName>
    </submittedName>
</protein>
<dbReference type="PANTHER" id="PTHR12550">
    <property type="entry name" value="HEPATOMA-DERIVED GROWTH FACTOR-RELATED"/>
    <property type="match status" value="1"/>
</dbReference>
<dbReference type="SUPFAM" id="SSF63748">
    <property type="entry name" value="Tudor/PWWP/MBT"/>
    <property type="match status" value="1"/>
</dbReference>
<dbReference type="AlphaFoldDB" id="A0A426YXK7"/>
<feature type="non-terminal residue" evidence="1">
    <location>
        <position position="1"/>
    </location>
</feature>
<evidence type="ECO:0000313" key="2">
    <source>
        <dbReference type="Proteomes" id="UP000287651"/>
    </source>
</evidence>
<proteinExistence type="predicted"/>
<dbReference type="EMBL" id="AMZH03009630">
    <property type="protein sequence ID" value="RRT56455.1"/>
    <property type="molecule type" value="Genomic_DNA"/>
</dbReference>
<sequence length="113" mass="11803">ASEDEVDNVILIKAGGVTVRVDLIVIRGGQTIPLVSTLAMSVSTALAWTPLLVGGCVPGRRERVRVCGLAAMAPGRRRGGNRVKAMGQLKTGDLVLAKVKGYPSWPAKVSPIS</sequence>
<organism evidence="1 2">
    <name type="scientific">Ensete ventricosum</name>
    <name type="common">Abyssinian banana</name>
    <name type="synonym">Musa ensete</name>
    <dbReference type="NCBI Taxonomy" id="4639"/>
    <lineage>
        <taxon>Eukaryota</taxon>
        <taxon>Viridiplantae</taxon>
        <taxon>Streptophyta</taxon>
        <taxon>Embryophyta</taxon>
        <taxon>Tracheophyta</taxon>
        <taxon>Spermatophyta</taxon>
        <taxon>Magnoliopsida</taxon>
        <taxon>Liliopsida</taxon>
        <taxon>Zingiberales</taxon>
        <taxon>Musaceae</taxon>
        <taxon>Ensete</taxon>
    </lineage>
</organism>
<dbReference type="Gene3D" id="4.10.80.150">
    <property type="match status" value="1"/>
</dbReference>
<accession>A0A426YXK7</accession>